<dbReference type="VEuPathDB" id="AmoebaDB:ACA1_291340"/>
<dbReference type="PROSITE" id="PS50053">
    <property type="entry name" value="UBIQUITIN_2"/>
    <property type="match status" value="1"/>
</dbReference>
<dbReference type="CDD" id="cd16116">
    <property type="entry name" value="Ubl_Smt3_like"/>
    <property type="match status" value="1"/>
</dbReference>
<name>L8HLN7_ACACF</name>
<dbReference type="InterPro" id="IPR022617">
    <property type="entry name" value="Rad60/SUMO-like_dom"/>
</dbReference>
<dbReference type="Pfam" id="PF11976">
    <property type="entry name" value="Rad60-SLD"/>
    <property type="match status" value="1"/>
</dbReference>
<protein>
    <submittedName>
        <fullName evidence="3">Sumo domain-containing protein</fullName>
    </submittedName>
</protein>
<dbReference type="Gene3D" id="3.10.20.90">
    <property type="entry name" value="Phosphatidylinositol 3-kinase Catalytic Subunit, Chain A, domain 1"/>
    <property type="match status" value="1"/>
</dbReference>
<dbReference type="AlphaFoldDB" id="L8HLN7"/>
<dbReference type="EMBL" id="KB007805">
    <property type="protein sequence ID" value="ELR25336.1"/>
    <property type="molecule type" value="Genomic_DNA"/>
</dbReference>
<dbReference type="SUPFAM" id="SSF54236">
    <property type="entry name" value="Ubiquitin-like"/>
    <property type="match status" value="1"/>
</dbReference>
<sequence length="133" mass="15137">MSAEGDEKPAEQNTSQTQSTDHISLKVVDQEGNEVYFKIKRSTPLRKLMDAYCQRQAKSSDSIRFLYDGARVMPDSTPEEMEMEDNDIIDADELPLIVSNADHLEHFIHERGEIFILEGLLQPPLPAFHDFAT</sequence>
<dbReference type="InterPro" id="IPR000626">
    <property type="entry name" value="Ubiquitin-like_dom"/>
</dbReference>
<feature type="domain" description="Ubiquitin-like" evidence="2">
    <location>
        <begin position="21"/>
        <end position="89"/>
    </location>
</feature>
<dbReference type="FunFam" id="3.10.20.90:FF:000202">
    <property type="entry name" value="Small ubiquitin-related modifier I"/>
    <property type="match status" value="1"/>
</dbReference>
<reference evidence="3 4" key="1">
    <citation type="journal article" date="2013" name="Genome Biol.">
        <title>Genome of Acanthamoeba castellanii highlights extensive lateral gene transfer and early evolution of tyrosine kinase signaling.</title>
        <authorList>
            <person name="Clarke M."/>
            <person name="Lohan A.J."/>
            <person name="Liu B."/>
            <person name="Lagkouvardos I."/>
            <person name="Roy S."/>
            <person name="Zafar N."/>
            <person name="Bertelli C."/>
            <person name="Schilde C."/>
            <person name="Kianianmomeni A."/>
            <person name="Burglin T.R."/>
            <person name="Frech C."/>
            <person name="Turcotte B."/>
            <person name="Kopec K.O."/>
            <person name="Synnott J.M."/>
            <person name="Choo C."/>
            <person name="Paponov I."/>
            <person name="Finkler A."/>
            <person name="Soon Heng Tan C."/>
            <person name="Hutchins A.P."/>
            <person name="Weinmeier T."/>
            <person name="Rattei T."/>
            <person name="Chu J.S."/>
            <person name="Gimenez G."/>
            <person name="Irimia M."/>
            <person name="Rigden D.J."/>
            <person name="Fitzpatrick D.A."/>
            <person name="Lorenzo-Morales J."/>
            <person name="Bateman A."/>
            <person name="Chiu C.H."/>
            <person name="Tang P."/>
            <person name="Hegemann P."/>
            <person name="Fromm H."/>
            <person name="Raoult D."/>
            <person name="Greub G."/>
            <person name="Miranda-Saavedra D."/>
            <person name="Chen N."/>
            <person name="Nash P."/>
            <person name="Ginger M.L."/>
            <person name="Horn M."/>
            <person name="Schaap P."/>
            <person name="Caler L."/>
            <person name="Loftus B."/>
        </authorList>
    </citation>
    <scope>NUCLEOTIDE SEQUENCE [LARGE SCALE GENOMIC DNA]</scope>
    <source>
        <strain evidence="3 4">Neff</strain>
    </source>
</reference>
<dbReference type="OrthoDB" id="442921at2759"/>
<feature type="compositionally biased region" description="Polar residues" evidence="1">
    <location>
        <begin position="11"/>
        <end position="22"/>
    </location>
</feature>
<dbReference type="InterPro" id="IPR029071">
    <property type="entry name" value="Ubiquitin-like_domsf"/>
</dbReference>
<dbReference type="RefSeq" id="XP_004368091.1">
    <property type="nucleotide sequence ID" value="XM_004368034.1"/>
</dbReference>
<feature type="region of interest" description="Disordered" evidence="1">
    <location>
        <begin position="1"/>
        <end position="24"/>
    </location>
</feature>
<keyword evidence="4" id="KW-1185">Reference proteome</keyword>
<organism evidence="3 4">
    <name type="scientific">Acanthamoeba castellanii (strain ATCC 30010 / Neff)</name>
    <dbReference type="NCBI Taxonomy" id="1257118"/>
    <lineage>
        <taxon>Eukaryota</taxon>
        <taxon>Amoebozoa</taxon>
        <taxon>Discosea</taxon>
        <taxon>Longamoebia</taxon>
        <taxon>Centramoebida</taxon>
        <taxon>Acanthamoebidae</taxon>
        <taxon>Acanthamoeba</taxon>
    </lineage>
</organism>
<evidence type="ECO:0000313" key="4">
    <source>
        <dbReference type="Proteomes" id="UP000011083"/>
    </source>
</evidence>
<dbReference type="KEGG" id="acan:ACA1_291340"/>
<dbReference type="PANTHER" id="PTHR10562">
    <property type="entry name" value="SMALL UBIQUITIN-RELATED MODIFIER"/>
    <property type="match status" value="1"/>
</dbReference>
<evidence type="ECO:0000256" key="1">
    <source>
        <dbReference type="SAM" id="MobiDB-lite"/>
    </source>
</evidence>
<feature type="compositionally biased region" description="Basic and acidic residues" evidence="1">
    <location>
        <begin position="1"/>
        <end position="10"/>
    </location>
</feature>
<dbReference type="GeneID" id="14926386"/>
<evidence type="ECO:0000313" key="3">
    <source>
        <dbReference type="EMBL" id="ELR25336.1"/>
    </source>
</evidence>
<accession>L8HLN7</accession>
<proteinExistence type="predicted"/>
<dbReference type="Proteomes" id="UP000011083">
    <property type="component" value="Unassembled WGS sequence"/>
</dbReference>
<dbReference type="SMART" id="SM00213">
    <property type="entry name" value="UBQ"/>
    <property type="match status" value="1"/>
</dbReference>
<dbReference type="STRING" id="1257118.L8HLN7"/>
<evidence type="ECO:0000259" key="2">
    <source>
        <dbReference type="PROSITE" id="PS50053"/>
    </source>
</evidence>
<gene>
    <name evidence="3" type="ORF">ACA1_291340</name>
</gene>